<dbReference type="InterPro" id="IPR027271">
    <property type="entry name" value="Acetolactate_synth/TF_NikR_C"/>
</dbReference>
<evidence type="ECO:0000259" key="8">
    <source>
        <dbReference type="Pfam" id="PF01402"/>
    </source>
</evidence>
<keyword evidence="2 7" id="KW-0533">Nickel</keyword>
<keyword evidence="11" id="KW-1185">Reference proteome</keyword>
<comment type="cofactor">
    <cofactor evidence="7">
        <name>Ni(2+)</name>
        <dbReference type="ChEBI" id="CHEBI:49786"/>
    </cofactor>
    <text evidence="7">Binds 1 nickel ion per subunit.</text>
</comment>
<feature type="binding site" evidence="7">
    <location>
        <position position="82"/>
    </location>
    <ligand>
        <name>Ni(2+)</name>
        <dbReference type="ChEBI" id="CHEBI:49786"/>
    </ligand>
</feature>
<dbReference type="InterPro" id="IPR050192">
    <property type="entry name" value="CopG/NikR_regulator"/>
</dbReference>
<evidence type="ECO:0000256" key="4">
    <source>
        <dbReference type="ARBA" id="ARBA00023015"/>
    </source>
</evidence>
<comment type="similarity">
    <text evidence="1 7">Belongs to the transcriptional regulatory CopG/NikR family.</text>
</comment>
<organism evidence="10 11">
    <name type="scientific">Campylobacter magnus</name>
    <dbReference type="NCBI Taxonomy" id="3026462"/>
    <lineage>
        <taxon>Bacteria</taxon>
        <taxon>Pseudomonadati</taxon>
        <taxon>Campylobacterota</taxon>
        <taxon>Epsilonproteobacteria</taxon>
        <taxon>Campylobacterales</taxon>
        <taxon>Campylobacteraceae</taxon>
        <taxon>Campylobacter</taxon>
    </lineage>
</organism>
<dbReference type="RefSeq" id="WP_302243511.1">
    <property type="nucleotide sequence ID" value="NZ_JAULJQ010000001.1"/>
</dbReference>
<gene>
    <name evidence="10" type="primary">nikR</name>
    <name evidence="10" type="ORF">Q2362_01480</name>
</gene>
<evidence type="ECO:0000256" key="3">
    <source>
        <dbReference type="ARBA" id="ARBA00022723"/>
    </source>
</evidence>
<sequence length="140" mass="16183">MKMNEEILRYSISLPAPLLKELDDLVKAQNYASRSEFTRDIIREYLGRKSWSDSSSEATAVLVISYDHHEGELLMRKMRLEHDSKVEIICTNHIHIDHHNCLETLMLRGVVRDIEEFSANIKGLKGVKFSQLVRASVPKF</sequence>
<dbReference type="PANTHER" id="PTHR34719">
    <property type="entry name" value="NICKEL-RESPONSIVE REGULATOR"/>
    <property type="match status" value="1"/>
</dbReference>
<evidence type="ECO:0000256" key="5">
    <source>
        <dbReference type="ARBA" id="ARBA00023125"/>
    </source>
</evidence>
<feature type="binding site" evidence="7">
    <location>
        <position position="95"/>
    </location>
    <ligand>
        <name>Ni(2+)</name>
        <dbReference type="ChEBI" id="CHEBI:49786"/>
    </ligand>
</feature>
<dbReference type="EMBL" id="JAULJQ010000001">
    <property type="protein sequence ID" value="MDO2408772.1"/>
    <property type="molecule type" value="Genomic_DNA"/>
</dbReference>
<comment type="function">
    <text evidence="7">Transcriptional regulator.</text>
</comment>
<feature type="binding site" evidence="7">
    <location>
        <position position="93"/>
    </location>
    <ligand>
        <name>Ni(2+)</name>
        <dbReference type="ChEBI" id="CHEBI:49786"/>
    </ligand>
</feature>
<dbReference type="HAMAP" id="MF_00476">
    <property type="entry name" value="NikR"/>
    <property type="match status" value="1"/>
</dbReference>
<keyword evidence="5 7" id="KW-0238">DNA-binding</keyword>
<dbReference type="InterPro" id="IPR010985">
    <property type="entry name" value="Ribbon_hlx_hlx"/>
</dbReference>
<comment type="caution">
    <text evidence="10">The sequence shown here is derived from an EMBL/GenBank/DDBJ whole genome shotgun (WGS) entry which is preliminary data.</text>
</comment>
<proteinExistence type="inferred from homology"/>
<keyword evidence="4 7" id="KW-0805">Transcription regulation</keyword>
<evidence type="ECO:0000256" key="1">
    <source>
        <dbReference type="ARBA" id="ARBA00008478"/>
    </source>
</evidence>
<dbReference type="NCBIfam" id="NF002815">
    <property type="entry name" value="PRK02967.1"/>
    <property type="match status" value="1"/>
</dbReference>
<dbReference type="SUPFAM" id="SSF55021">
    <property type="entry name" value="ACT-like"/>
    <property type="match status" value="1"/>
</dbReference>
<protein>
    <recommendedName>
        <fullName evidence="7">Putative nickel-responsive regulator</fullName>
    </recommendedName>
</protein>
<evidence type="ECO:0000256" key="7">
    <source>
        <dbReference type="HAMAP-Rule" id="MF_00476"/>
    </source>
</evidence>
<dbReference type="SUPFAM" id="SSF47598">
    <property type="entry name" value="Ribbon-helix-helix"/>
    <property type="match status" value="1"/>
</dbReference>
<keyword evidence="6 7" id="KW-0804">Transcription</keyword>
<dbReference type="InterPro" id="IPR022988">
    <property type="entry name" value="Ni_resp_reg_NikR"/>
</dbReference>
<dbReference type="InterPro" id="IPR013321">
    <property type="entry name" value="Arc_rbn_hlx_hlx"/>
</dbReference>
<dbReference type="InterPro" id="IPR045865">
    <property type="entry name" value="ACT-like_dom_sf"/>
</dbReference>
<dbReference type="CDD" id="cd22231">
    <property type="entry name" value="RHH_NikR_HicB-like"/>
    <property type="match status" value="1"/>
</dbReference>
<dbReference type="NCBIfam" id="NF001884">
    <property type="entry name" value="PRK00630.1"/>
    <property type="match status" value="1"/>
</dbReference>
<dbReference type="Proteomes" id="UP001171111">
    <property type="component" value="Unassembled WGS sequence"/>
</dbReference>
<dbReference type="Gene3D" id="3.30.70.1150">
    <property type="entry name" value="ACT-like. Chain A, domain 2"/>
    <property type="match status" value="1"/>
</dbReference>
<feature type="domain" description="Transcription factor NikR nickel binding C-terminal" evidence="9">
    <location>
        <begin position="60"/>
        <end position="133"/>
    </location>
</feature>
<evidence type="ECO:0000256" key="6">
    <source>
        <dbReference type="ARBA" id="ARBA00023163"/>
    </source>
</evidence>
<dbReference type="PANTHER" id="PTHR34719:SF2">
    <property type="entry name" value="NICKEL-RESPONSIVE REGULATOR"/>
    <property type="match status" value="1"/>
</dbReference>
<evidence type="ECO:0000313" key="10">
    <source>
        <dbReference type="EMBL" id="MDO2408772.1"/>
    </source>
</evidence>
<feature type="domain" description="Ribbon-helix-helix protein CopG" evidence="8">
    <location>
        <begin position="11"/>
        <end position="49"/>
    </location>
</feature>
<dbReference type="InterPro" id="IPR002145">
    <property type="entry name" value="CopG"/>
</dbReference>
<feature type="binding site" evidence="7">
    <location>
        <position position="101"/>
    </location>
    <ligand>
        <name>Ni(2+)</name>
        <dbReference type="ChEBI" id="CHEBI:49786"/>
    </ligand>
</feature>
<evidence type="ECO:0000259" key="9">
    <source>
        <dbReference type="Pfam" id="PF08753"/>
    </source>
</evidence>
<keyword evidence="3 7" id="KW-0479">Metal-binding</keyword>
<evidence type="ECO:0000256" key="2">
    <source>
        <dbReference type="ARBA" id="ARBA00022596"/>
    </source>
</evidence>
<dbReference type="Pfam" id="PF08753">
    <property type="entry name" value="NikR_C"/>
    <property type="match status" value="1"/>
</dbReference>
<dbReference type="Gene3D" id="1.10.1220.10">
    <property type="entry name" value="Met repressor-like"/>
    <property type="match status" value="1"/>
</dbReference>
<accession>A0ABT8T572</accession>
<evidence type="ECO:0000313" key="11">
    <source>
        <dbReference type="Proteomes" id="UP001171111"/>
    </source>
</evidence>
<dbReference type="NCBIfam" id="NF003381">
    <property type="entry name" value="PRK04460.1"/>
    <property type="match status" value="1"/>
</dbReference>
<reference evidence="10 11" key="1">
    <citation type="submission" date="2023-06" db="EMBL/GenBank/DDBJ databases">
        <title>Campylobacter magnum sp. nov., isolated from cecal contents of domestic pigs (Sus scrofa domesticus).</title>
        <authorList>
            <person name="Papic B."/>
            <person name="Gruntar I."/>
        </authorList>
    </citation>
    <scope>NUCLEOTIDE SEQUENCE [LARGE SCALE GENOMIC DNA]</scope>
    <source>
        <strain evidence="11">34484-21</strain>
    </source>
</reference>
<dbReference type="Pfam" id="PF01402">
    <property type="entry name" value="RHH_1"/>
    <property type="match status" value="1"/>
</dbReference>
<name>A0ABT8T572_9BACT</name>
<dbReference type="InterPro" id="IPR014864">
    <property type="entry name" value="TF_NikR_Ni-bd_C"/>
</dbReference>